<dbReference type="AlphaFoldDB" id="R8ZYS5"/>
<evidence type="ECO:0000256" key="1">
    <source>
        <dbReference type="SAM" id="SignalP"/>
    </source>
</evidence>
<accession>R8ZYS5</accession>
<sequence>MKSKILIFLYFFTTPAIIAADPGPKRLGFIVGVSEYRNLTLGDLKTAKNDALGMTKILFSYGSYNRIQTLVQEGSANSTPTKYNILSNFEALLEETNPDDLFVFYFSGHGVVDYNDKVYLLPEDANPLTPFESGIAVEQLLEMTRKYKLKRVVFFIDACRNPDDGKGEEGKKFLVETSFRDSEILSVFYSTKVGYSSFEDPKSGYGVFTKFLIYGLEGRADSNFNGEVSYSELSNYVITSLREWGKANQKLQKPYTKEYAEKSEDTILTYAVNPETSLADAPLFNPYNPTYAFRSFLFPGWGQYARGQEEKGKIYMSIFALGVLYAGFQYNTFRHDKANYESAIGIPPNSRVAETVALNYYLIEPYRQKMESSRTHLSQALTVLLILWSANVFDFYLLGPNPKEKSGVLLEFDWENHGLMGIDRVGKLGYAMQF</sequence>
<dbReference type="InterPro" id="IPR029030">
    <property type="entry name" value="Caspase-like_dom_sf"/>
</dbReference>
<comment type="caution">
    <text evidence="3">The sequence shown here is derived from an EMBL/GenBank/DDBJ whole genome shotgun (WGS) entry which is preliminary data.</text>
</comment>
<evidence type="ECO:0000313" key="3">
    <source>
        <dbReference type="EMBL" id="EOQ95007.1"/>
    </source>
</evidence>
<protein>
    <submittedName>
        <fullName evidence="3">Caspase domain protein</fullName>
    </submittedName>
</protein>
<reference evidence="3" key="1">
    <citation type="submission" date="2013-04" db="EMBL/GenBank/DDBJ databases">
        <authorList>
            <person name="Harkins D.M."/>
            <person name="Durkin A.S."/>
            <person name="Brinkac L.M."/>
            <person name="Haft D.H."/>
            <person name="Selengut J.D."/>
            <person name="Sanka R."/>
            <person name="DePew J."/>
            <person name="Purushe J."/>
            <person name="Galloway R.L."/>
            <person name="Vinetz J.M."/>
            <person name="Sutton G.G."/>
            <person name="Nierman W.C."/>
            <person name="Fouts D.E."/>
        </authorList>
    </citation>
    <scope>NUCLEOTIDE SEQUENCE [LARGE SCALE GENOMIC DNA]</scope>
    <source>
        <strain evidence="3">CDC</strain>
    </source>
</reference>
<dbReference type="RefSeq" id="WP_015682978.1">
    <property type="nucleotide sequence ID" value="NZ_AOGZ02000016.1"/>
</dbReference>
<dbReference type="STRING" id="1218599.LEP1GSC195_0728"/>
<dbReference type="Proteomes" id="UP000013984">
    <property type="component" value="Unassembled WGS sequence"/>
</dbReference>
<dbReference type="InterPro" id="IPR011600">
    <property type="entry name" value="Pept_C14_caspase"/>
</dbReference>
<feature type="signal peptide" evidence="1">
    <location>
        <begin position="1"/>
        <end position="19"/>
    </location>
</feature>
<dbReference type="Pfam" id="PF00656">
    <property type="entry name" value="Peptidase_C14"/>
    <property type="match status" value="1"/>
</dbReference>
<organism evidence="3 4">
    <name type="scientific">Leptospira wolbachii serovar Codice str. CDC</name>
    <dbReference type="NCBI Taxonomy" id="1218599"/>
    <lineage>
        <taxon>Bacteria</taxon>
        <taxon>Pseudomonadati</taxon>
        <taxon>Spirochaetota</taxon>
        <taxon>Spirochaetia</taxon>
        <taxon>Leptospirales</taxon>
        <taxon>Leptospiraceae</taxon>
        <taxon>Leptospira</taxon>
    </lineage>
</organism>
<dbReference type="SUPFAM" id="SSF52129">
    <property type="entry name" value="Caspase-like"/>
    <property type="match status" value="1"/>
</dbReference>
<dbReference type="InterPro" id="IPR052039">
    <property type="entry name" value="Caspase-related_regulators"/>
</dbReference>
<evidence type="ECO:0000313" key="4">
    <source>
        <dbReference type="Proteomes" id="UP000013984"/>
    </source>
</evidence>
<dbReference type="OrthoDB" id="9812126at2"/>
<name>R8ZYS5_9LEPT</name>
<evidence type="ECO:0000259" key="2">
    <source>
        <dbReference type="Pfam" id="PF00656"/>
    </source>
</evidence>
<dbReference type="GO" id="GO:0004197">
    <property type="term" value="F:cysteine-type endopeptidase activity"/>
    <property type="evidence" value="ECO:0007669"/>
    <property type="project" value="InterPro"/>
</dbReference>
<feature type="domain" description="Peptidase C14 caspase" evidence="2">
    <location>
        <begin position="26"/>
        <end position="255"/>
    </location>
</feature>
<dbReference type="GO" id="GO:0006508">
    <property type="term" value="P:proteolysis"/>
    <property type="evidence" value="ECO:0007669"/>
    <property type="project" value="InterPro"/>
</dbReference>
<dbReference type="PANTHER" id="PTHR22576:SF37">
    <property type="entry name" value="MUCOSA-ASSOCIATED LYMPHOID TISSUE LYMPHOMA TRANSLOCATION PROTEIN 1"/>
    <property type="match status" value="1"/>
</dbReference>
<keyword evidence="4" id="KW-1185">Reference proteome</keyword>
<dbReference type="PANTHER" id="PTHR22576">
    <property type="entry name" value="MUCOSA ASSOCIATED LYMPHOID TISSUE LYMPHOMA TRANSLOCATION PROTEIN 1/PARACASPASE"/>
    <property type="match status" value="1"/>
</dbReference>
<dbReference type="EMBL" id="AOGZ02000016">
    <property type="protein sequence ID" value="EOQ95007.1"/>
    <property type="molecule type" value="Genomic_DNA"/>
</dbReference>
<proteinExistence type="predicted"/>
<dbReference type="Gene3D" id="3.40.50.1460">
    <property type="match status" value="1"/>
</dbReference>
<keyword evidence="1" id="KW-0732">Signal</keyword>
<feature type="chain" id="PRO_5004480062" evidence="1">
    <location>
        <begin position="20"/>
        <end position="434"/>
    </location>
</feature>
<gene>
    <name evidence="3" type="ORF">LEP1GSC195_0728</name>
</gene>